<feature type="domain" description="GH16" evidence="2">
    <location>
        <begin position="4"/>
        <end position="271"/>
    </location>
</feature>
<comment type="caution">
    <text evidence="3">The sequence shown here is derived from an EMBL/GenBank/DDBJ whole genome shotgun (WGS) entry which is preliminary data.</text>
</comment>
<dbReference type="Pfam" id="PF00722">
    <property type="entry name" value="Glyco_hydro_16"/>
    <property type="match status" value="1"/>
</dbReference>
<dbReference type="PANTHER" id="PTHR10963:SF55">
    <property type="entry name" value="GLYCOSIDE HYDROLASE FAMILY 16 PROTEIN"/>
    <property type="match status" value="1"/>
</dbReference>
<keyword evidence="4" id="KW-1185">Reference proteome</keyword>
<dbReference type="CDD" id="cd00413">
    <property type="entry name" value="Glyco_hydrolase_16"/>
    <property type="match status" value="1"/>
</dbReference>
<dbReference type="RefSeq" id="WP_126140906.1">
    <property type="nucleotide sequence ID" value="NZ_RXHU01000023.1"/>
</dbReference>
<sequence>MSSYDFPRNDLEKVGYNLVFHDDFDTDELDRTKWLSCYLPQWSNRKRSAANYTIKDSRLILQITEDQLPWCPEFDGDVKASSLQTGVFSGPLGSRHGQHRFSNDCLVREEQPVIQLFTPQYGYFELRAKGVGNPNNVCAFWMIGFEDLPNRSGEICPFELKGWHVENGTCTLGFGIHPFGDPMLEEEFFEKPFDIDPTKYHIYAVDWTDHGVDFYIDNKLIHRSKQSPQYPMQLMLNIYEIPSSKSGSSTAPVYPSEFEIDYIRCYEKIGLRNRQ</sequence>
<evidence type="ECO:0000259" key="2">
    <source>
        <dbReference type="PROSITE" id="PS51762"/>
    </source>
</evidence>
<dbReference type="InterPro" id="IPR000757">
    <property type="entry name" value="Beta-glucanase-like"/>
</dbReference>
<dbReference type="Proteomes" id="UP000276128">
    <property type="component" value="Unassembled WGS sequence"/>
</dbReference>
<dbReference type="PROSITE" id="PS51762">
    <property type="entry name" value="GH16_2"/>
    <property type="match status" value="1"/>
</dbReference>
<accession>A0A3S0CBB4</accession>
<dbReference type="SUPFAM" id="SSF49899">
    <property type="entry name" value="Concanavalin A-like lectins/glucanases"/>
    <property type="match status" value="1"/>
</dbReference>
<gene>
    <name evidence="3" type="ORF">EJQ19_09145</name>
</gene>
<reference evidence="3 4" key="1">
    <citation type="submission" date="2018-12" db="EMBL/GenBank/DDBJ databases">
        <title>Bacillus ochoae sp. nov., Paenibacillus whitsoniae sp. nov., Paenibacillus spiritus sp. nov. Isolated from the Mars Exploration Rover during spacecraft assembly.</title>
        <authorList>
            <person name="Seuylemezian A."/>
            <person name="Vaishampayan P."/>
        </authorList>
    </citation>
    <scope>NUCLEOTIDE SEQUENCE [LARGE SCALE GENOMIC DNA]</scope>
    <source>
        <strain evidence="3 4">MER 54</strain>
    </source>
</reference>
<dbReference type="EMBL" id="RXHU01000023">
    <property type="protein sequence ID" value="RTE10035.1"/>
    <property type="molecule type" value="Genomic_DNA"/>
</dbReference>
<dbReference type="InterPro" id="IPR013320">
    <property type="entry name" value="ConA-like_dom_sf"/>
</dbReference>
<dbReference type="InterPro" id="IPR050546">
    <property type="entry name" value="Glycosyl_Hydrlase_16"/>
</dbReference>
<dbReference type="GO" id="GO:0005975">
    <property type="term" value="P:carbohydrate metabolic process"/>
    <property type="evidence" value="ECO:0007669"/>
    <property type="project" value="InterPro"/>
</dbReference>
<evidence type="ECO:0000256" key="1">
    <source>
        <dbReference type="ARBA" id="ARBA00006865"/>
    </source>
</evidence>
<dbReference type="Gene3D" id="2.60.120.200">
    <property type="match status" value="1"/>
</dbReference>
<organism evidence="3 4">
    <name type="scientific">Paenibacillus whitsoniae</name>
    <dbReference type="NCBI Taxonomy" id="2496558"/>
    <lineage>
        <taxon>Bacteria</taxon>
        <taxon>Bacillati</taxon>
        <taxon>Bacillota</taxon>
        <taxon>Bacilli</taxon>
        <taxon>Bacillales</taxon>
        <taxon>Paenibacillaceae</taxon>
        <taxon>Paenibacillus</taxon>
    </lineage>
</organism>
<dbReference type="GO" id="GO:0004553">
    <property type="term" value="F:hydrolase activity, hydrolyzing O-glycosyl compounds"/>
    <property type="evidence" value="ECO:0007669"/>
    <property type="project" value="InterPro"/>
</dbReference>
<evidence type="ECO:0000313" key="3">
    <source>
        <dbReference type="EMBL" id="RTE10035.1"/>
    </source>
</evidence>
<dbReference type="OrthoDB" id="9809583at2"/>
<comment type="similarity">
    <text evidence="1">Belongs to the glycosyl hydrolase 16 family.</text>
</comment>
<dbReference type="PANTHER" id="PTHR10963">
    <property type="entry name" value="GLYCOSYL HYDROLASE-RELATED"/>
    <property type="match status" value="1"/>
</dbReference>
<proteinExistence type="inferred from homology"/>
<protein>
    <submittedName>
        <fullName evidence="3">Glycosyl hydrolase family protein</fullName>
    </submittedName>
</protein>
<name>A0A3S0CBB4_9BACL</name>
<keyword evidence="3" id="KW-0378">Hydrolase</keyword>
<dbReference type="AlphaFoldDB" id="A0A3S0CBB4"/>
<evidence type="ECO:0000313" key="4">
    <source>
        <dbReference type="Proteomes" id="UP000276128"/>
    </source>
</evidence>